<feature type="compositionally biased region" description="Low complexity" evidence="12">
    <location>
        <begin position="222"/>
        <end position="240"/>
    </location>
</feature>
<gene>
    <name evidence="14" type="ORF">CTheo_2233</name>
</gene>
<keyword evidence="8 11" id="KW-0539">Nucleus</keyword>
<evidence type="ECO:0000256" key="7">
    <source>
        <dbReference type="ARBA" id="ARBA00022853"/>
    </source>
</evidence>
<evidence type="ECO:0000256" key="5">
    <source>
        <dbReference type="ARBA" id="ARBA00022679"/>
    </source>
</evidence>
<organism evidence="14 15">
    <name type="scientific">Ceratobasidium theobromae</name>
    <dbReference type="NCBI Taxonomy" id="1582974"/>
    <lineage>
        <taxon>Eukaryota</taxon>
        <taxon>Fungi</taxon>
        <taxon>Dikarya</taxon>
        <taxon>Basidiomycota</taxon>
        <taxon>Agaricomycotina</taxon>
        <taxon>Agaricomycetes</taxon>
        <taxon>Cantharellales</taxon>
        <taxon>Ceratobasidiaceae</taxon>
        <taxon>Ceratobasidium</taxon>
    </lineage>
</organism>
<dbReference type="GO" id="GO:0005634">
    <property type="term" value="C:nucleus"/>
    <property type="evidence" value="ECO:0007669"/>
    <property type="project" value="UniProtKB-SubCell"/>
</dbReference>
<dbReference type="InterPro" id="IPR029063">
    <property type="entry name" value="SAM-dependent_MTases_sf"/>
</dbReference>
<accession>A0A5N5QRW2</accession>
<comment type="subcellular location">
    <subcellularLocation>
        <location evidence="1 11">Nucleus</location>
    </subcellularLocation>
</comment>
<dbReference type="PANTHER" id="PTHR21451">
    <property type="entry name" value="HISTONE H3 METHYLTRANSFERASE"/>
    <property type="match status" value="1"/>
</dbReference>
<dbReference type="FunFam" id="3.40.50.150:FF:000033">
    <property type="entry name" value="Histone-lysine N-methyltransferase, H3 lysine-79 specific"/>
    <property type="match status" value="1"/>
</dbReference>
<comment type="activity regulation">
    <text evidence="11">Ubiquitination of histone H2B to form H2BK123ub1 is required for efficient DOT1 methyltransferase activity on histone H3.</text>
</comment>
<dbReference type="SUPFAM" id="SSF53335">
    <property type="entry name" value="S-adenosyl-L-methionine-dependent methyltransferases"/>
    <property type="match status" value="1"/>
</dbReference>
<dbReference type="GO" id="GO:0006281">
    <property type="term" value="P:DNA repair"/>
    <property type="evidence" value="ECO:0007669"/>
    <property type="project" value="TreeGrafter"/>
</dbReference>
<feature type="compositionally biased region" description="Low complexity" evidence="12">
    <location>
        <begin position="26"/>
        <end position="35"/>
    </location>
</feature>
<dbReference type="CDD" id="cd02440">
    <property type="entry name" value="AdoMet_MTases"/>
    <property type="match status" value="1"/>
</dbReference>
<dbReference type="EC" id="2.1.1.360" evidence="2 11"/>
<comment type="catalytic activity">
    <reaction evidence="10 11">
        <text>L-lysyl(79)-[histone H3] + 3 S-adenosyl-L-methionine = N(6),N(6),N(6)-trimethyl-L-lysyl(79)-[histone H3] + 3 S-adenosyl-L-homocysteine + 3 H(+)</text>
        <dbReference type="Rhea" id="RHEA:60328"/>
        <dbReference type="Rhea" id="RHEA-COMP:15549"/>
        <dbReference type="Rhea" id="RHEA-COMP:15552"/>
        <dbReference type="ChEBI" id="CHEBI:15378"/>
        <dbReference type="ChEBI" id="CHEBI:29969"/>
        <dbReference type="ChEBI" id="CHEBI:57856"/>
        <dbReference type="ChEBI" id="CHEBI:59789"/>
        <dbReference type="ChEBI" id="CHEBI:61961"/>
        <dbReference type="EC" id="2.1.1.360"/>
    </reaction>
</comment>
<dbReference type="Proteomes" id="UP000383932">
    <property type="component" value="Unassembled WGS sequence"/>
</dbReference>
<evidence type="ECO:0000256" key="9">
    <source>
        <dbReference type="ARBA" id="ARBA00029821"/>
    </source>
</evidence>
<evidence type="ECO:0000256" key="11">
    <source>
        <dbReference type="RuleBase" id="RU271113"/>
    </source>
</evidence>
<dbReference type="PROSITE" id="PS51569">
    <property type="entry name" value="DOT1"/>
    <property type="match status" value="1"/>
</dbReference>
<feature type="domain" description="DOT1" evidence="13">
    <location>
        <begin position="217"/>
        <end position="534"/>
    </location>
</feature>
<protein>
    <recommendedName>
        <fullName evidence="3 11">Histone-lysine N-methyltransferase, H3 lysine-79 specific</fullName>
        <ecNumber evidence="2 11">2.1.1.360</ecNumber>
    </recommendedName>
    <alternativeName>
        <fullName evidence="9 11">Histone H3-K79 methyltransferase</fullName>
    </alternativeName>
</protein>
<evidence type="ECO:0000256" key="4">
    <source>
        <dbReference type="ARBA" id="ARBA00022603"/>
    </source>
</evidence>
<evidence type="ECO:0000256" key="3">
    <source>
        <dbReference type="ARBA" id="ARBA00020987"/>
    </source>
</evidence>
<feature type="region of interest" description="Disordered" evidence="12">
    <location>
        <begin position="1"/>
        <end position="97"/>
    </location>
</feature>
<keyword evidence="6 11" id="KW-0949">S-adenosyl-L-methionine</keyword>
<dbReference type="InterPro" id="IPR030445">
    <property type="entry name" value="H3-K79_meTrfase"/>
</dbReference>
<evidence type="ECO:0000313" key="15">
    <source>
        <dbReference type="Proteomes" id="UP000383932"/>
    </source>
</evidence>
<comment type="miscellaneous">
    <text evidence="11">In contrast to other lysine histone methyltransferases, it does not contain a SET domain, suggesting the existence of another mechanism for methylation of lysine residues of histones.</text>
</comment>
<dbReference type="EMBL" id="SSOP01000022">
    <property type="protein sequence ID" value="KAB5594303.1"/>
    <property type="molecule type" value="Genomic_DNA"/>
</dbReference>
<evidence type="ECO:0000256" key="2">
    <source>
        <dbReference type="ARBA" id="ARBA00012190"/>
    </source>
</evidence>
<dbReference type="GO" id="GO:0032259">
    <property type="term" value="P:methylation"/>
    <property type="evidence" value="ECO:0007669"/>
    <property type="project" value="UniProtKB-KW"/>
</dbReference>
<keyword evidence="4 11" id="KW-0489">Methyltransferase</keyword>
<keyword evidence="15" id="KW-1185">Reference proteome</keyword>
<evidence type="ECO:0000313" key="14">
    <source>
        <dbReference type="EMBL" id="KAB5594303.1"/>
    </source>
</evidence>
<dbReference type="Pfam" id="PF08123">
    <property type="entry name" value="DOT1"/>
    <property type="match status" value="1"/>
</dbReference>
<evidence type="ECO:0000256" key="8">
    <source>
        <dbReference type="ARBA" id="ARBA00023242"/>
    </source>
</evidence>
<proteinExistence type="inferred from homology"/>
<keyword evidence="5 11" id="KW-0808">Transferase</keyword>
<feature type="compositionally biased region" description="Pro residues" evidence="12">
    <location>
        <begin position="1"/>
        <end position="14"/>
    </location>
</feature>
<dbReference type="InterPro" id="IPR025789">
    <property type="entry name" value="DOT1_dom"/>
</dbReference>
<dbReference type="AlphaFoldDB" id="A0A5N5QRW2"/>
<evidence type="ECO:0000256" key="6">
    <source>
        <dbReference type="ARBA" id="ARBA00022691"/>
    </source>
</evidence>
<dbReference type="OrthoDB" id="443402at2759"/>
<comment type="similarity">
    <text evidence="11">Belongs to the class I-like SAM-binding methyltransferase superfamily. DOT1 family.</text>
</comment>
<dbReference type="GO" id="GO:0140956">
    <property type="term" value="F:histone H3K79 trimethyltransferase activity"/>
    <property type="evidence" value="ECO:0007669"/>
    <property type="project" value="UniProtKB-EC"/>
</dbReference>
<sequence>MLSIIAPPPVVPARPKPKDDIAIVHPDPASSATSPSPSPPLDPPKKRRREPSDPPSARRKRPAPREKRVQRLREESAPLSDNAVRNRSRTRERCTGSNRMGALEATIPQERWWPHSQQESPLGRPIQSIDVIRPKWRGYRFKNPHDPDDPFWKCGPDNIPSAELEYPGDNSTEIYALVDALDHDDYQPLKDLFLTIDTIAANYMDDKSRALIGYTNPDPTFSDPSSRASPPSSKAHPHSPGRTNRPLSPPIDPGDSTLPVYQRLIKARNAQDGPQFLQALAGLNGYIRALRPNMQQHLRTKWTGVPPPVWKRVCEEGYQRGVGPRMHELVKYKQWTSGVYGELMQPFISEVVHRCGLGPGKVFVDLGSGVAHTLMQASLQSGCTSYGIELSPPAASIAKDHDREFNYRLKMWDLCCSEYKHIEGDMLESKEVVEWIRKADVILVNNFVFEELLNERLTCLFLDARDGTQIVSLKCFLDRGFKITERTISSPQAILKVEERDWIAGAVSWSNTTGTYYVHTVDRSNLQAEEERLNAARSRPSRRRQAQ</sequence>
<evidence type="ECO:0000259" key="13">
    <source>
        <dbReference type="PROSITE" id="PS51569"/>
    </source>
</evidence>
<dbReference type="PANTHER" id="PTHR21451:SF0">
    <property type="entry name" value="HISTONE-LYSINE N-METHYLTRANSFERASE, H3 LYSINE-79 SPECIFIC"/>
    <property type="match status" value="1"/>
</dbReference>
<dbReference type="GO" id="GO:0000077">
    <property type="term" value="P:DNA damage checkpoint signaling"/>
    <property type="evidence" value="ECO:0007669"/>
    <property type="project" value="TreeGrafter"/>
</dbReference>
<evidence type="ECO:0000256" key="1">
    <source>
        <dbReference type="ARBA" id="ARBA00004123"/>
    </source>
</evidence>
<evidence type="ECO:0000256" key="12">
    <source>
        <dbReference type="SAM" id="MobiDB-lite"/>
    </source>
</evidence>
<name>A0A5N5QRW2_9AGAM</name>
<feature type="compositionally biased region" description="Basic and acidic residues" evidence="12">
    <location>
        <begin position="63"/>
        <end position="76"/>
    </location>
</feature>
<comment type="function">
    <text evidence="11">Histone methyltransferase that specifically trimethylates histone H3 to form H3K79me3. This methylation is required for telomere silencing and for the pachytene checkpoint during the meiotic cell cycle by allowing the recruitment of RAD9 to double strand breaks. Nucleosomes are preferred as substrate compared to free histone.</text>
</comment>
<feature type="region of interest" description="Disordered" evidence="12">
    <location>
        <begin position="215"/>
        <end position="255"/>
    </location>
</feature>
<evidence type="ECO:0000256" key="10">
    <source>
        <dbReference type="ARBA" id="ARBA00047770"/>
    </source>
</evidence>
<keyword evidence="7 11" id="KW-0156">Chromatin regulator</keyword>
<comment type="caution">
    <text evidence="14">The sequence shown here is derived from an EMBL/GenBank/DDBJ whole genome shotgun (WGS) entry which is preliminary data.</text>
</comment>
<reference evidence="14 15" key="1">
    <citation type="journal article" date="2019" name="Fungal Biol. Biotechnol.">
        <title>Draft genome sequence of fastidious pathogen Ceratobasidium theobromae, which causes vascular-streak dieback in Theobroma cacao.</title>
        <authorList>
            <person name="Ali S.S."/>
            <person name="Asman A."/>
            <person name="Shao J."/>
            <person name="Firmansyah A.P."/>
            <person name="Susilo A.W."/>
            <person name="Rosmana A."/>
            <person name="McMahon P."/>
            <person name="Junaid M."/>
            <person name="Guest D."/>
            <person name="Kheng T.Y."/>
            <person name="Meinhardt L.W."/>
            <person name="Bailey B.A."/>
        </authorList>
    </citation>
    <scope>NUCLEOTIDE SEQUENCE [LARGE SCALE GENOMIC DNA]</scope>
    <source>
        <strain evidence="14 15">CT2</strain>
    </source>
</reference>
<dbReference type="Gene3D" id="3.40.50.150">
    <property type="entry name" value="Vaccinia Virus protein VP39"/>
    <property type="match status" value="1"/>
</dbReference>